<sequence>MFRKIKISIAILSTIFLSILNGKTQDTPPQIVVSGNQGYCADAPIPIVSSVSIADADAGDDTLDEVFIQIAEGYAINQDLLSLNGSFPNITASWSVAEGKLTLNGPASFNEFTNAIGNVLFETTQTEFAEDKFISINLSAANYLPTTGHYYLYVADPGISWTQAENAAENQEFFGIQGYLATLTSAEEAQLAGEQSPGLGWIGASDAEIENTWKWVTGPEAGTVFWIGQANGTPQNGEFSFWNAGEPNNFNGNEDYAHITDPSIGNVGSWNDLPNTGDGNPGDPYYPKGYYVEFGGMPGDPEINLSASTAIIMPRIEVSASSNCENSVSQLSVTANTPRVLWYASETANTVINEGLTYEVQLNETTTFWVLPLFESCNTGTRIPFPITIFPTPDAVDIGITQCDDQAQDGLAVFNLNAYFEDITNGVSANRDIQYFEDAAQTIPIDGDAYTSVSNPQTVYAKIIDTSSGCSANAEIVLETTSEAVSPAFLEACDGLDETGLVNFDLSLATSQLLEGLSQDFEVTYYESYQDALDEFNVLPTNYTNTTPYNQMIYGRITDNGFCYTIAEVQLRVTALPNLEPDATVYYCLNSFPETIRLSGGVVGDIPNNYYYNWSTGETTINIEVNEIGSYTVEVTPVDGCPKTRTISVLPSSIAVIDEVVVNDLVDLNAINIIASGDGTYEYALNTFNGPYQSSNVFSNLSAGFYTVYVKDVKNDCGIVSQLVSVVGYPKFFTPNGDGYNDRWQLRGVSEQFQPNSKVFIFDRFGKLLKTLNTADQSWDGSFDGALLPSSDYWFSATLQDGRSFTGHFSLKR</sequence>
<evidence type="ECO:0000313" key="3">
    <source>
        <dbReference type="Proteomes" id="UP000321578"/>
    </source>
</evidence>
<dbReference type="InterPro" id="IPR034007">
    <property type="entry name" value="CTLD_bac"/>
</dbReference>
<keyword evidence="3" id="KW-1185">Reference proteome</keyword>
<dbReference type="Pfam" id="PF13585">
    <property type="entry name" value="CHU_C"/>
    <property type="match status" value="1"/>
</dbReference>
<dbReference type="EMBL" id="VORO01000013">
    <property type="protein sequence ID" value="TXD88525.1"/>
    <property type="molecule type" value="Genomic_DNA"/>
</dbReference>
<accession>A0A5C6ZFA6</accession>
<evidence type="ECO:0000313" key="2">
    <source>
        <dbReference type="EMBL" id="TXD88525.1"/>
    </source>
</evidence>
<proteinExistence type="predicted"/>
<dbReference type="NCBIfam" id="TIGR04131">
    <property type="entry name" value="Bac_Flav_CTERM"/>
    <property type="match status" value="1"/>
</dbReference>
<dbReference type="PANTHER" id="PTHR22803">
    <property type="entry name" value="MANNOSE, PHOSPHOLIPASE, LECTIN RECEPTOR RELATED"/>
    <property type="match status" value="1"/>
</dbReference>
<dbReference type="Gene3D" id="3.10.100.10">
    <property type="entry name" value="Mannose-Binding Protein A, subunit A"/>
    <property type="match status" value="1"/>
</dbReference>
<dbReference type="InterPro" id="IPR016187">
    <property type="entry name" value="CTDL_fold"/>
</dbReference>
<dbReference type="InterPro" id="IPR044023">
    <property type="entry name" value="Ig_7"/>
</dbReference>
<name>A0A5C6ZFA6_9FLAO</name>
<dbReference type="RefSeq" id="WP_147086893.1">
    <property type="nucleotide sequence ID" value="NZ_VORM01000013.1"/>
</dbReference>
<reference evidence="2 3" key="1">
    <citation type="submission" date="2019-08" db="EMBL/GenBank/DDBJ databases">
        <title>Genomes of Subsaximicrobium wynnwilliamsii strains.</title>
        <authorList>
            <person name="Bowman J.P."/>
        </authorList>
    </citation>
    <scope>NUCLEOTIDE SEQUENCE [LARGE SCALE GENOMIC DNA]</scope>
    <source>
        <strain evidence="2 3">2-80-2</strain>
    </source>
</reference>
<dbReference type="AlphaFoldDB" id="A0A5C6ZFA6"/>
<dbReference type="InterPro" id="IPR026341">
    <property type="entry name" value="T9SS_type_B"/>
</dbReference>
<dbReference type="OrthoDB" id="9765926at2"/>
<dbReference type="InterPro" id="IPR016186">
    <property type="entry name" value="C-type_lectin-like/link_sf"/>
</dbReference>
<comment type="caution">
    <text evidence="2">The sequence shown here is derived from an EMBL/GenBank/DDBJ whole genome shotgun (WGS) entry which is preliminary data.</text>
</comment>
<organism evidence="2 3">
    <name type="scientific">Subsaximicrobium wynnwilliamsii</name>
    <dbReference type="NCBI Taxonomy" id="291179"/>
    <lineage>
        <taxon>Bacteria</taxon>
        <taxon>Pseudomonadati</taxon>
        <taxon>Bacteroidota</taxon>
        <taxon>Flavobacteriia</taxon>
        <taxon>Flavobacteriales</taxon>
        <taxon>Flavobacteriaceae</taxon>
        <taxon>Subsaximicrobium</taxon>
    </lineage>
</organism>
<evidence type="ECO:0000259" key="1">
    <source>
        <dbReference type="PROSITE" id="PS50041"/>
    </source>
</evidence>
<dbReference type="CDD" id="cd03603">
    <property type="entry name" value="CLECT_VCBS"/>
    <property type="match status" value="1"/>
</dbReference>
<protein>
    <submittedName>
        <fullName evidence="2">T9SS type B sorting domain-containing protein</fullName>
    </submittedName>
</protein>
<dbReference type="InterPro" id="IPR050111">
    <property type="entry name" value="C-type_lectin/snaclec_domain"/>
</dbReference>
<gene>
    <name evidence="2" type="ORF">ESY86_12340</name>
</gene>
<dbReference type="Proteomes" id="UP000321578">
    <property type="component" value="Unassembled WGS sequence"/>
</dbReference>
<dbReference type="PROSITE" id="PS50041">
    <property type="entry name" value="C_TYPE_LECTIN_2"/>
    <property type="match status" value="1"/>
</dbReference>
<feature type="domain" description="C-type lectin" evidence="1">
    <location>
        <begin position="146"/>
        <end position="272"/>
    </location>
</feature>
<dbReference type="InterPro" id="IPR001304">
    <property type="entry name" value="C-type_lectin-like"/>
</dbReference>
<dbReference type="Pfam" id="PF19081">
    <property type="entry name" value="Ig_7"/>
    <property type="match status" value="1"/>
</dbReference>
<dbReference type="SUPFAM" id="SSF56436">
    <property type="entry name" value="C-type lectin-like"/>
    <property type="match status" value="1"/>
</dbReference>